<feature type="binding site" evidence="6">
    <location>
        <position position="99"/>
    </location>
    <ligand>
        <name>S-adenosyl-L-methionine</name>
        <dbReference type="ChEBI" id="CHEBI:59789"/>
    </ligand>
</feature>
<dbReference type="Pfam" id="PF00588">
    <property type="entry name" value="SpoU_methylase"/>
    <property type="match status" value="1"/>
</dbReference>
<dbReference type="CDD" id="cd18094">
    <property type="entry name" value="SpoU-like_TrmL"/>
    <property type="match status" value="1"/>
</dbReference>
<evidence type="ECO:0000256" key="5">
    <source>
        <dbReference type="ARBA" id="ARBA00022694"/>
    </source>
</evidence>
<comment type="catalytic activity">
    <reaction evidence="6">
        <text>cytidine(34) in tRNA + S-adenosyl-L-methionine = 2'-O-methylcytidine(34) in tRNA + S-adenosyl-L-homocysteine + H(+)</text>
        <dbReference type="Rhea" id="RHEA:43084"/>
        <dbReference type="Rhea" id="RHEA-COMP:10331"/>
        <dbReference type="Rhea" id="RHEA-COMP:10332"/>
        <dbReference type="ChEBI" id="CHEBI:15378"/>
        <dbReference type="ChEBI" id="CHEBI:57856"/>
        <dbReference type="ChEBI" id="CHEBI:59789"/>
        <dbReference type="ChEBI" id="CHEBI:74495"/>
        <dbReference type="ChEBI" id="CHEBI:82748"/>
        <dbReference type="EC" id="2.1.1.207"/>
    </reaction>
</comment>
<dbReference type="EC" id="2.1.1.207" evidence="6"/>
<dbReference type="EMBL" id="JAHWZX010000002">
    <property type="protein sequence ID" value="MBW4329817.1"/>
    <property type="molecule type" value="Genomic_DNA"/>
</dbReference>
<protein>
    <recommendedName>
        <fullName evidence="6">tRNA (cytidine(34)-2'-O)-methyltransferase</fullName>
        <ecNumber evidence="6">2.1.1.207</ecNumber>
    </recommendedName>
    <alternativeName>
        <fullName evidence="6">tRNA (cytidine/uridine-2'-O-)-methyltransferase TrmL</fullName>
    </alternativeName>
</protein>
<keyword evidence="1 6" id="KW-0963">Cytoplasm</keyword>
<evidence type="ECO:0000256" key="3">
    <source>
        <dbReference type="ARBA" id="ARBA00022679"/>
    </source>
</evidence>
<proteinExistence type="inferred from homology"/>
<evidence type="ECO:0000259" key="7">
    <source>
        <dbReference type="Pfam" id="PF00588"/>
    </source>
</evidence>
<comment type="catalytic activity">
    <reaction evidence="6">
        <text>5-carboxymethylaminomethyluridine(34) in tRNA(Leu) + S-adenosyl-L-methionine = 5-carboxymethylaminomethyl-2'-O-methyluridine(34) in tRNA(Leu) + S-adenosyl-L-homocysteine + H(+)</text>
        <dbReference type="Rhea" id="RHEA:43088"/>
        <dbReference type="Rhea" id="RHEA-COMP:10333"/>
        <dbReference type="Rhea" id="RHEA-COMP:10334"/>
        <dbReference type="ChEBI" id="CHEBI:15378"/>
        <dbReference type="ChEBI" id="CHEBI:57856"/>
        <dbReference type="ChEBI" id="CHEBI:59789"/>
        <dbReference type="ChEBI" id="CHEBI:74508"/>
        <dbReference type="ChEBI" id="CHEBI:74511"/>
        <dbReference type="EC" id="2.1.1.207"/>
    </reaction>
</comment>
<comment type="caution">
    <text evidence="8">The sequence shown here is derived from an EMBL/GenBank/DDBJ whole genome shotgun (WGS) entry which is preliminary data.</text>
</comment>
<evidence type="ECO:0000256" key="2">
    <source>
        <dbReference type="ARBA" id="ARBA00022603"/>
    </source>
</evidence>
<feature type="binding site" evidence="6">
    <location>
        <position position="119"/>
    </location>
    <ligand>
        <name>S-adenosyl-L-methionine</name>
        <dbReference type="ChEBI" id="CHEBI:59789"/>
    </ligand>
</feature>
<dbReference type="InterPro" id="IPR016914">
    <property type="entry name" value="TrmL"/>
</dbReference>
<dbReference type="PANTHER" id="PTHR42971:SF1">
    <property type="entry name" value="TRNA (CYTIDINE(34)-2'-O)-METHYLTRANSFERASE"/>
    <property type="match status" value="1"/>
</dbReference>
<comment type="caution">
    <text evidence="6">Lacks conserved residue(s) required for the propagation of feature annotation.</text>
</comment>
<comment type="subunit">
    <text evidence="6">Homodimer.</text>
</comment>
<comment type="similarity">
    <text evidence="6">Belongs to the class IV-like SAM-binding methyltransferase superfamily. RNA methyltransferase TrmH family. TrmL subfamily.</text>
</comment>
<comment type="subcellular location">
    <subcellularLocation>
        <location evidence="6">Cytoplasm</location>
    </subcellularLocation>
</comment>
<sequence length="150" mass="16057">MRIALFEPDIAGNVGTIIRLSACFEIALDLIEPMGFAYSDRALARAGMDYVDAARVSRHADWAAFRAATAGQRLVLFTTGATTPLARARFEPDDILLFGSESVGVPDHVRDTADLRVRIPIASSMRSLNVAIATGIGLAEALRQTGGWPA</sequence>
<evidence type="ECO:0000256" key="6">
    <source>
        <dbReference type="HAMAP-Rule" id="MF_01885"/>
    </source>
</evidence>
<comment type="function">
    <text evidence="6">Methylates the ribose at the nucleotide 34 wobble position in the two leucyl isoacceptors tRNA(Leu)(CmAA) and tRNA(Leu)(cmnm5UmAA). Catalyzes the methyl transfer from S-adenosyl-L-methionine to the 2'-OH of the wobble nucleotide.</text>
</comment>
<reference evidence="8 9" key="1">
    <citation type="submission" date="2021-07" db="EMBL/GenBank/DDBJ databases">
        <title>Stakelama flava sp. nov., a novel endophytic bacterium isolated from branch of Kandelia candel.</title>
        <authorList>
            <person name="Tuo L."/>
        </authorList>
    </citation>
    <scope>NUCLEOTIDE SEQUENCE [LARGE SCALE GENOMIC DNA]</scope>
    <source>
        <strain evidence="8 9">CBK3Z-3</strain>
    </source>
</reference>
<name>A0ABS6XI13_9SPHN</name>
<keyword evidence="2 6" id="KW-0489">Methyltransferase</keyword>
<evidence type="ECO:0000313" key="9">
    <source>
        <dbReference type="Proteomes" id="UP001197214"/>
    </source>
</evidence>
<organism evidence="8 9">
    <name type="scientific">Stakelama flava</name>
    <dbReference type="NCBI Taxonomy" id="2860338"/>
    <lineage>
        <taxon>Bacteria</taxon>
        <taxon>Pseudomonadati</taxon>
        <taxon>Pseudomonadota</taxon>
        <taxon>Alphaproteobacteria</taxon>
        <taxon>Sphingomonadales</taxon>
        <taxon>Sphingomonadaceae</taxon>
        <taxon>Stakelama</taxon>
    </lineage>
</organism>
<dbReference type="RefSeq" id="WP_219236924.1">
    <property type="nucleotide sequence ID" value="NZ_JAHWZX010000002.1"/>
</dbReference>
<dbReference type="PANTHER" id="PTHR42971">
    <property type="entry name" value="TRNA (CYTIDINE(34)-2'-O)-METHYLTRANSFERASE"/>
    <property type="match status" value="1"/>
</dbReference>
<dbReference type="InterPro" id="IPR001537">
    <property type="entry name" value="SpoU_MeTrfase"/>
</dbReference>
<keyword evidence="3 6" id="KW-0808">Transferase</keyword>
<evidence type="ECO:0000256" key="1">
    <source>
        <dbReference type="ARBA" id="ARBA00022490"/>
    </source>
</evidence>
<accession>A0ABS6XI13</accession>
<gene>
    <name evidence="6" type="primary">trmL</name>
    <name evidence="8" type="ORF">KY084_02870</name>
</gene>
<feature type="domain" description="tRNA/rRNA methyltransferase SpoU type" evidence="7">
    <location>
        <begin position="2"/>
        <end position="138"/>
    </location>
</feature>
<keyword evidence="4 6" id="KW-0949">S-adenosyl-L-methionine</keyword>
<dbReference type="HAMAP" id="MF_01885">
    <property type="entry name" value="tRNA_methyltr_TrmL"/>
    <property type="match status" value="1"/>
</dbReference>
<keyword evidence="5 6" id="KW-0819">tRNA processing</keyword>
<dbReference type="Proteomes" id="UP001197214">
    <property type="component" value="Unassembled WGS sequence"/>
</dbReference>
<dbReference type="PIRSF" id="PIRSF029256">
    <property type="entry name" value="SpoU_TrmH_prd"/>
    <property type="match status" value="1"/>
</dbReference>
<evidence type="ECO:0000256" key="4">
    <source>
        <dbReference type="ARBA" id="ARBA00022691"/>
    </source>
</evidence>
<feature type="binding site" evidence="6">
    <location>
        <position position="127"/>
    </location>
    <ligand>
        <name>S-adenosyl-L-methionine</name>
        <dbReference type="ChEBI" id="CHEBI:59789"/>
    </ligand>
</feature>
<keyword evidence="9" id="KW-1185">Reference proteome</keyword>
<evidence type="ECO:0000313" key="8">
    <source>
        <dbReference type="EMBL" id="MBW4329817.1"/>
    </source>
</evidence>